<keyword evidence="5 8" id="KW-0645">Protease</keyword>
<sequence>MPQHHPLAHASPRSSSLIPKHVTRVAHLIQSSGSDGTGITVAVLDTGVDPGAPGLSHTTANHRKVVDIVDCTASGDVVTTTSVTLNPSENVIHALSGRMLSIPERILALNPSRNFRLGLKQGYELFPSTLIARLRKERRAVWDKHIRSALNAVRQQLYQHREQKDPHPSVEELEARQAVLLSMDKAYHDYGPLYDVLAFNDGTRWRVVVDTTETGNLRQCDVLEDYAVHGSYSQFGGGIMMNFGVNVYNDGNLVSIVVDGGSHGTHVAGILAAHFPDAPHLNGLAPGAKIVSLKIGDSRLSSMETHQGAMRALAYVLNHSTPVQPDRKPEQTEDSAANDAANNTHSPSDSRDSEPAVTAPDPSQNIVEQDRIRIDVCNMSFGEHSRDINQGRFVQLVEKLVYKHNVLFLSSAGNEGPGLSSVSAPGGTTDAIIGVGAYVTPSMLTQAYSLLHSEFGDGAMPPNRAQNDSDHREVVASSDKAFANEPDPVVAMPYTWSSRGLSWDGAMGVSVCSPGGAIAPVPLWMLQKKTLLNGTSMSSPSAAGAVAVVLSYLRSKGIPYTSSLVRRALENTARPLRSPSYDLDPKAKLTTTTTSRNEEPKSKFDSDYYRDTVFAAGHGSVDALAACQYIEKYMSSRRIVDDSNVAGTFRHRTRAAEAVATSLLEVSDSAVEKRLEKNSPNGPSPDESDKYYHTHENCGDSSLFLEDWRIRITVEDGSPARKSSNNPGFGALNATRGIFLRGESQTCSVHRASVAIEIVRCDDESEDAKRALADMEVTISLQCEASWVEVPQTVEVLGGGRYFSACIDPTSLTPGRAHFAEILGYVQQTRGRKVCGGPVFRVPVAVHKPEPLVDGIMASPLRDLTFSSGSVIRRFYDAPIGSTFALLRVSTGALVLTRDTNEHGMESNVRDRHTEVASSMEFSDLSSTQVQAGEGSGFTLVKSHRVSSKEQKPESNSDKMRSSEKKTIGNPIDKLHPKRLLLRRARGGVDARSFEIHVVQLGPRLHCGELESRQLCTLRPGMVKEFTLKVQGGCTLELCLAQLWSSPGNSVIESVELAFGGLSPKPSTLTGFSGSSCFPRVEVTNYLPTSAPQGQGAGYVSGYTPRGSLNRIQRTVTPSASKIKALEQRDMLPDEGVVFQLQLDYGFEVFDSSAKVSLLFPGLNGAVYEAEVEGGPYVTVHDRNKQFLYASDIYPREQTLVKGEYRATAYLRHERVDLLERLRDLTVTVQYEMPSGVSLDAYDSSHGACLSLDKRRSSRSVTTLECGERRAFYFAAPKRSSLPKWVAVGDMAVGSMWVDKVLSASSSGSRRGNYTPSYPVSYFIGPSISSSSKNDSVSSREKSKSKSAADSVNKSDDDAVTQADGTESNPSRSNDDPDKWFDDAARKLRLKRLRSLLKDGKFDCFDAIFHSLPEKCSEDVEFIMANLERHDVEAAKMHRTEGVTSTFREKVTRIVEITDAVSSNLDPFSVATHFGMLIDTENSEDVSRRKLFEVKRAQLIEAAFRKVRALCLRTAACHPTVLEGMPPTSDQTAGVNGEHHEGTESDRSDSEDDTLEQAFKELARWVTLDGKSTMPGSSSRSDMCDGSITSEDLAFLGARREVRRGRPGFALRVLDNYYGSGSSRKIEAQAVLGFRETLFRQLGWTYLADKERSYAKVRYPLRPAPF</sequence>
<feature type="domain" description="Tripeptidyl peptidase II second Ig-like" evidence="11">
    <location>
        <begin position="1104"/>
        <end position="1285"/>
    </location>
</feature>
<dbReference type="Pfam" id="PF21223">
    <property type="entry name" value="TPPII_Ig-like-1"/>
    <property type="match status" value="1"/>
</dbReference>
<dbReference type="InterPro" id="IPR048384">
    <property type="entry name" value="TPPII_GBD"/>
</dbReference>
<feature type="compositionally biased region" description="Basic and acidic residues" evidence="9">
    <location>
        <begin position="1537"/>
        <end position="1548"/>
    </location>
</feature>
<proteinExistence type="inferred from homology"/>
<dbReference type="PANTHER" id="PTHR43806">
    <property type="entry name" value="PEPTIDASE S8"/>
    <property type="match status" value="1"/>
</dbReference>
<dbReference type="Pfam" id="PF00082">
    <property type="entry name" value="Peptidase_S8"/>
    <property type="match status" value="2"/>
</dbReference>
<feature type="region of interest" description="Disordered" evidence="9">
    <location>
        <begin position="1522"/>
        <end position="1553"/>
    </location>
</feature>
<protein>
    <recommendedName>
        <fullName evidence="3">tripeptidyl-peptidase II</fullName>
        <ecNumber evidence="3">3.4.14.10</ecNumber>
    </recommendedName>
</protein>
<dbReference type="InterPro" id="IPR046940">
    <property type="entry name" value="TPPII_Ig-like_sf"/>
</dbReference>
<dbReference type="SUPFAM" id="SSF52743">
    <property type="entry name" value="Subtilisin-like"/>
    <property type="match status" value="1"/>
</dbReference>
<comment type="similarity">
    <text evidence="2 8">Belongs to the peptidase S8 family.</text>
</comment>
<dbReference type="PROSITE" id="PS00137">
    <property type="entry name" value="SUBTILASE_HIS"/>
    <property type="match status" value="1"/>
</dbReference>
<evidence type="ECO:0000259" key="10">
    <source>
        <dbReference type="Pfam" id="PF00082"/>
    </source>
</evidence>
<dbReference type="EC" id="3.4.14.10" evidence="3"/>
<dbReference type="OrthoDB" id="6012at2759"/>
<comment type="catalytic activity">
    <reaction evidence="1">
        <text>Release of an N-terminal tripeptide from a polypeptide.</text>
        <dbReference type="EC" id="3.4.14.10"/>
    </reaction>
</comment>
<evidence type="ECO:0000313" key="14">
    <source>
        <dbReference type="EMBL" id="PXF42650.1"/>
    </source>
</evidence>
<dbReference type="InterPro" id="IPR022229">
    <property type="entry name" value="TPPII_Ig-like-2"/>
</dbReference>
<dbReference type="GO" id="GO:0008240">
    <property type="term" value="F:tripeptidyl-peptidase activity"/>
    <property type="evidence" value="ECO:0007669"/>
    <property type="project" value="UniProtKB-EC"/>
</dbReference>
<feature type="domain" description="Peptidase S8/S53" evidence="10">
    <location>
        <begin position="36"/>
        <end position="323"/>
    </location>
</feature>
<evidence type="ECO:0000256" key="5">
    <source>
        <dbReference type="ARBA" id="ARBA00022670"/>
    </source>
</evidence>
<feature type="region of interest" description="Disordered" evidence="9">
    <location>
        <begin position="321"/>
        <end position="369"/>
    </location>
</feature>
<keyword evidence="7 8" id="KW-0720">Serine protease</keyword>
<dbReference type="Pfam" id="PF21316">
    <property type="entry name" value="TPPII_GBD"/>
    <property type="match status" value="1"/>
</dbReference>
<dbReference type="InterPro" id="IPR046939">
    <property type="entry name" value="TPPII_C_sf"/>
</dbReference>
<feature type="domain" description="Peptidase S8/S53" evidence="10">
    <location>
        <begin position="354"/>
        <end position="579"/>
    </location>
</feature>
<feature type="region of interest" description="Disordered" evidence="9">
    <location>
        <begin position="941"/>
        <end position="971"/>
    </location>
</feature>
<dbReference type="Gene3D" id="1.25.40.710">
    <property type="match status" value="1"/>
</dbReference>
<dbReference type="PROSITE" id="PS00138">
    <property type="entry name" value="SUBTILASE_SER"/>
    <property type="match status" value="1"/>
</dbReference>
<dbReference type="InterPro" id="IPR050131">
    <property type="entry name" value="Peptidase_S8_subtilisin-like"/>
</dbReference>
<evidence type="ECO:0000256" key="4">
    <source>
        <dbReference type="ARBA" id="ARBA00022438"/>
    </source>
</evidence>
<evidence type="ECO:0000256" key="8">
    <source>
        <dbReference type="PROSITE-ProRule" id="PRU01240"/>
    </source>
</evidence>
<dbReference type="PROSITE" id="PS51892">
    <property type="entry name" value="SUBTILASE"/>
    <property type="match status" value="1"/>
</dbReference>
<keyword evidence="15" id="KW-1185">Reference proteome</keyword>
<comment type="caution">
    <text evidence="14">The sequence shown here is derived from an EMBL/GenBank/DDBJ whole genome shotgun (WGS) entry which is preliminary data.</text>
</comment>
<keyword evidence="6 8" id="KW-0378">Hydrolase</keyword>
<keyword evidence="4" id="KW-0031">Aminopeptidase</keyword>
<evidence type="ECO:0000256" key="2">
    <source>
        <dbReference type="ARBA" id="ARBA00011073"/>
    </source>
</evidence>
<evidence type="ECO:0000259" key="12">
    <source>
        <dbReference type="Pfam" id="PF21223"/>
    </source>
</evidence>
<dbReference type="InterPro" id="IPR015500">
    <property type="entry name" value="Peptidase_S8_subtilisin-rel"/>
</dbReference>
<feature type="domain" description="Tripeptidyl-peptidase II first Ig-like" evidence="12">
    <location>
        <begin position="733"/>
        <end position="846"/>
    </location>
</feature>
<evidence type="ECO:0000256" key="1">
    <source>
        <dbReference type="ARBA" id="ARBA00001910"/>
    </source>
</evidence>
<feature type="compositionally biased region" description="Basic and acidic residues" evidence="9">
    <location>
        <begin position="947"/>
        <end position="967"/>
    </location>
</feature>
<dbReference type="InterPro" id="IPR023828">
    <property type="entry name" value="Peptidase_S8_Ser-AS"/>
</dbReference>
<feature type="active site" description="Charge relay system" evidence="8">
    <location>
        <position position="263"/>
    </location>
</feature>
<dbReference type="EMBL" id="NBIV01000154">
    <property type="protein sequence ID" value="PXF42650.1"/>
    <property type="molecule type" value="Genomic_DNA"/>
</dbReference>
<dbReference type="InterPro" id="IPR048383">
    <property type="entry name" value="TPPII_Ig-like-1"/>
</dbReference>
<evidence type="ECO:0000256" key="6">
    <source>
        <dbReference type="ARBA" id="ARBA00022801"/>
    </source>
</evidence>
<feature type="region of interest" description="Disordered" evidence="9">
    <location>
        <begin position="671"/>
        <end position="693"/>
    </location>
</feature>
<feature type="domain" description="Tripeptidyl-peptidase II galactose-binding" evidence="13">
    <location>
        <begin position="991"/>
        <end position="1047"/>
    </location>
</feature>
<dbReference type="InterPro" id="IPR000209">
    <property type="entry name" value="Peptidase_S8/S53_dom"/>
</dbReference>
<dbReference type="InterPro" id="IPR022398">
    <property type="entry name" value="Peptidase_S8_His-AS"/>
</dbReference>
<evidence type="ECO:0000259" key="13">
    <source>
        <dbReference type="Pfam" id="PF21316"/>
    </source>
</evidence>
<dbReference type="InterPro" id="IPR036852">
    <property type="entry name" value="Peptidase_S8/S53_dom_sf"/>
</dbReference>
<name>A0A2V3INF2_9FLOR</name>
<dbReference type="GO" id="GO:0006508">
    <property type="term" value="P:proteolysis"/>
    <property type="evidence" value="ECO:0007669"/>
    <property type="project" value="UniProtKB-KW"/>
</dbReference>
<dbReference type="STRING" id="448386.A0A2V3INF2"/>
<accession>A0A2V3INF2</accession>
<dbReference type="GO" id="GO:0004252">
    <property type="term" value="F:serine-type endopeptidase activity"/>
    <property type="evidence" value="ECO:0007669"/>
    <property type="project" value="UniProtKB-UniRule"/>
</dbReference>
<organism evidence="14 15">
    <name type="scientific">Gracilariopsis chorda</name>
    <dbReference type="NCBI Taxonomy" id="448386"/>
    <lineage>
        <taxon>Eukaryota</taxon>
        <taxon>Rhodophyta</taxon>
        <taxon>Florideophyceae</taxon>
        <taxon>Rhodymeniophycidae</taxon>
        <taxon>Gracilariales</taxon>
        <taxon>Gracilariaceae</taxon>
        <taxon>Gracilariopsis</taxon>
    </lineage>
</organism>
<dbReference type="GO" id="GO:0004177">
    <property type="term" value="F:aminopeptidase activity"/>
    <property type="evidence" value="ECO:0007669"/>
    <property type="project" value="UniProtKB-KW"/>
</dbReference>
<reference evidence="14 15" key="1">
    <citation type="journal article" date="2018" name="Mol. Biol. Evol.">
        <title>Analysis of the draft genome of the red seaweed Gracilariopsis chorda provides insights into genome size evolution in Rhodophyta.</title>
        <authorList>
            <person name="Lee J."/>
            <person name="Yang E.C."/>
            <person name="Graf L."/>
            <person name="Yang J.H."/>
            <person name="Qiu H."/>
            <person name="Zel Zion U."/>
            <person name="Chan C.X."/>
            <person name="Stephens T.G."/>
            <person name="Weber A.P.M."/>
            <person name="Boo G.H."/>
            <person name="Boo S.M."/>
            <person name="Kim K.M."/>
            <person name="Shin Y."/>
            <person name="Jung M."/>
            <person name="Lee S.J."/>
            <person name="Yim H.S."/>
            <person name="Lee J.H."/>
            <person name="Bhattacharya D."/>
            <person name="Yoon H.S."/>
        </authorList>
    </citation>
    <scope>NUCLEOTIDE SEQUENCE [LARGE SCALE GENOMIC DNA]</scope>
    <source>
        <strain evidence="14 15">SKKU-2015</strain>
        <tissue evidence="14">Whole body</tissue>
    </source>
</reference>
<dbReference type="Gene3D" id="3.40.50.200">
    <property type="entry name" value="Peptidase S8/S53 domain"/>
    <property type="match status" value="2"/>
</dbReference>
<feature type="active site" description="Charge relay system" evidence="8">
    <location>
        <position position="536"/>
    </location>
</feature>
<dbReference type="PRINTS" id="PR00723">
    <property type="entry name" value="SUBTILISIN"/>
</dbReference>
<dbReference type="GO" id="GO:0005829">
    <property type="term" value="C:cytosol"/>
    <property type="evidence" value="ECO:0007669"/>
    <property type="project" value="TreeGrafter"/>
</dbReference>
<feature type="active site" description="Charge relay system" evidence="8">
    <location>
        <position position="45"/>
    </location>
</feature>
<dbReference type="PANTHER" id="PTHR43806:SF14">
    <property type="entry name" value="TRIPEPTIDYL-PEPTIDASE 2"/>
    <property type="match status" value="1"/>
</dbReference>
<gene>
    <name evidence="14" type="ORF">BWQ96_07593</name>
</gene>
<evidence type="ECO:0000256" key="9">
    <source>
        <dbReference type="SAM" id="MobiDB-lite"/>
    </source>
</evidence>
<dbReference type="Pfam" id="PF12580">
    <property type="entry name" value="TPPII"/>
    <property type="match status" value="1"/>
</dbReference>
<evidence type="ECO:0000256" key="3">
    <source>
        <dbReference type="ARBA" id="ARBA00012462"/>
    </source>
</evidence>
<feature type="compositionally biased region" description="Polar residues" evidence="9">
    <location>
        <begin position="1363"/>
        <end position="1372"/>
    </location>
</feature>
<evidence type="ECO:0000259" key="11">
    <source>
        <dbReference type="Pfam" id="PF12580"/>
    </source>
</evidence>
<evidence type="ECO:0000313" key="15">
    <source>
        <dbReference type="Proteomes" id="UP000247409"/>
    </source>
</evidence>
<dbReference type="Proteomes" id="UP000247409">
    <property type="component" value="Unassembled WGS sequence"/>
</dbReference>
<dbReference type="Gene3D" id="2.60.40.3170">
    <property type="match status" value="1"/>
</dbReference>
<feature type="compositionally biased region" description="Low complexity" evidence="9">
    <location>
        <begin position="1328"/>
        <end position="1337"/>
    </location>
</feature>
<feature type="region of interest" description="Disordered" evidence="9">
    <location>
        <begin position="1328"/>
        <end position="1379"/>
    </location>
</feature>
<feature type="region of interest" description="Disordered" evidence="9">
    <location>
        <begin position="576"/>
        <end position="603"/>
    </location>
</feature>
<evidence type="ECO:0000256" key="7">
    <source>
        <dbReference type="ARBA" id="ARBA00022825"/>
    </source>
</evidence>